<evidence type="ECO:0000256" key="1">
    <source>
        <dbReference type="ARBA" id="ARBA00022723"/>
    </source>
</evidence>
<dbReference type="EMBL" id="FUZT01000008">
    <property type="protein sequence ID" value="SKC79149.1"/>
    <property type="molecule type" value="Genomic_DNA"/>
</dbReference>
<evidence type="ECO:0000259" key="3">
    <source>
        <dbReference type="SMART" id="SM01007"/>
    </source>
</evidence>
<dbReference type="RefSeq" id="WP_079493032.1">
    <property type="nucleotide sequence ID" value="NZ_FUZT01000008.1"/>
</dbReference>
<dbReference type="InterPro" id="IPR036409">
    <property type="entry name" value="Aldolase_II/adducin_N_sf"/>
</dbReference>
<sequence>MIMEKERLQLIEYGKKLVINNLTKGTGGNLSIYDREKRLIAITPTGIDFLEIKAEDIVITDLEGNIVDGLKKPSSELEMHRIMYEKRDDIDAVIHAHTTYVTVLSCLRCELPPVHYMVAVAGKNVRCSEYATYGTKELAQNAYEAMKDRKAAILANHGVLAGARDLANAFNILEEVEYCSEIYYRSKSIGEPVILEDDEMNLMEKKFQTYGQK</sequence>
<accession>A0A1T5LU98</accession>
<dbReference type="SUPFAM" id="SSF53639">
    <property type="entry name" value="AraD/HMP-PK domain-like"/>
    <property type="match status" value="1"/>
</dbReference>
<dbReference type="PANTHER" id="PTHR22789">
    <property type="entry name" value="FUCULOSE PHOSPHATE ALDOLASE"/>
    <property type="match status" value="1"/>
</dbReference>
<evidence type="ECO:0000313" key="5">
    <source>
        <dbReference type="Proteomes" id="UP000190285"/>
    </source>
</evidence>
<dbReference type="GO" id="GO:0019323">
    <property type="term" value="P:pentose catabolic process"/>
    <property type="evidence" value="ECO:0007669"/>
    <property type="project" value="TreeGrafter"/>
</dbReference>
<feature type="domain" description="Class II aldolase/adducin N-terminal" evidence="3">
    <location>
        <begin position="8"/>
        <end position="184"/>
    </location>
</feature>
<proteinExistence type="predicted"/>
<evidence type="ECO:0000313" key="4">
    <source>
        <dbReference type="EMBL" id="SKC79149.1"/>
    </source>
</evidence>
<protein>
    <submittedName>
        <fullName evidence="4">L-fuculose 1-phosphate aldolase</fullName>
    </submittedName>
</protein>
<dbReference type="SMART" id="SM01007">
    <property type="entry name" value="Aldolase_II"/>
    <property type="match status" value="1"/>
</dbReference>
<organism evidence="4 5">
    <name type="scientific">Maledivibacter halophilus</name>
    <dbReference type="NCBI Taxonomy" id="36842"/>
    <lineage>
        <taxon>Bacteria</taxon>
        <taxon>Bacillati</taxon>
        <taxon>Bacillota</taxon>
        <taxon>Clostridia</taxon>
        <taxon>Peptostreptococcales</taxon>
        <taxon>Caminicellaceae</taxon>
        <taxon>Maledivibacter</taxon>
    </lineage>
</organism>
<dbReference type="InterPro" id="IPR001303">
    <property type="entry name" value="Aldolase_II/adducin_N"/>
</dbReference>
<dbReference type="AlphaFoldDB" id="A0A1T5LU98"/>
<dbReference type="Gene3D" id="3.40.225.10">
    <property type="entry name" value="Class II aldolase/adducin N-terminal domain"/>
    <property type="match status" value="1"/>
</dbReference>
<dbReference type="InterPro" id="IPR050197">
    <property type="entry name" value="Aldolase_class_II_sugar_metab"/>
</dbReference>
<dbReference type="Proteomes" id="UP000190285">
    <property type="component" value="Unassembled WGS sequence"/>
</dbReference>
<keyword evidence="5" id="KW-1185">Reference proteome</keyword>
<gene>
    <name evidence="4" type="ORF">SAMN02194393_03261</name>
</gene>
<dbReference type="NCBIfam" id="NF005302">
    <property type="entry name" value="PRK06833.1"/>
    <property type="match status" value="1"/>
</dbReference>
<reference evidence="4 5" key="1">
    <citation type="submission" date="2017-02" db="EMBL/GenBank/DDBJ databases">
        <authorList>
            <person name="Peterson S.W."/>
        </authorList>
    </citation>
    <scope>NUCLEOTIDE SEQUENCE [LARGE SCALE GENOMIC DNA]</scope>
    <source>
        <strain evidence="4 5">M1</strain>
    </source>
</reference>
<dbReference type="STRING" id="36842.SAMN02194393_03261"/>
<dbReference type="Pfam" id="PF00596">
    <property type="entry name" value="Aldolase_II"/>
    <property type="match status" value="1"/>
</dbReference>
<dbReference type="PANTHER" id="PTHR22789:SF0">
    <property type="entry name" value="3-OXO-TETRONATE 4-PHOSPHATE DECARBOXYLASE-RELATED"/>
    <property type="match status" value="1"/>
</dbReference>
<dbReference type="GO" id="GO:0016832">
    <property type="term" value="F:aldehyde-lyase activity"/>
    <property type="evidence" value="ECO:0007669"/>
    <property type="project" value="TreeGrafter"/>
</dbReference>
<dbReference type="OrthoDB" id="9794581at2"/>
<evidence type="ECO:0000256" key="2">
    <source>
        <dbReference type="ARBA" id="ARBA00023239"/>
    </source>
</evidence>
<dbReference type="GO" id="GO:0046872">
    <property type="term" value="F:metal ion binding"/>
    <property type="evidence" value="ECO:0007669"/>
    <property type="project" value="UniProtKB-KW"/>
</dbReference>
<keyword evidence="1" id="KW-0479">Metal-binding</keyword>
<dbReference type="GO" id="GO:0005829">
    <property type="term" value="C:cytosol"/>
    <property type="evidence" value="ECO:0007669"/>
    <property type="project" value="TreeGrafter"/>
</dbReference>
<name>A0A1T5LU98_9FIRM</name>
<keyword evidence="2" id="KW-0456">Lyase</keyword>